<dbReference type="CDD" id="cd16342">
    <property type="entry name" value="FusC_FusB"/>
    <property type="match status" value="1"/>
</dbReference>
<evidence type="ECO:0000313" key="3">
    <source>
        <dbReference type="EMBL" id="TQR25554.1"/>
    </source>
</evidence>
<evidence type="ECO:0000259" key="2">
    <source>
        <dbReference type="Pfam" id="PF16571"/>
    </source>
</evidence>
<dbReference type="Pfam" id="PF16571">
    <property type="entry name" value="FBP_C"/>
    <property type="match status" value="1"/>
</dbReference>
<feature type="domain" description="Elongation factor G-binding protein N-terminal" evidence="1">
    <location>
        <begin position="9"/>
        <end position="90"/>
    </location>
</feature>
<dbReference type="RefSeq" id="WP_142511109.1">
    <property type="nucleotide sequence ID" value="NZ_SADV01000046.1"/>
</dbReference>
<evidence type="ECO:0000313" key="4">
    <source>
        <dbReference type="Proteomes" id="UP000317944"/>
    </source>
</evidence>
<keyword evidence="3" id="KW-0648">Protein biosynthesis</keyword>
<accession>A0A544U4D5</accession>
<dbReference type="Proteomes" id="UP000317944">
    <property type="component" value="Unassembled WGS sequence"/>
</dbReference>
<name>A0A544U4D5_LYSSH</name>
<comment type="caution">
    <text evidence="3">The sequence shown here is derived from an EMBL/GenBank/DDBJ whole genome shotgun (WGS) entry which is preliminary data.</text>
</comment>
<dbReference type="InterPro" id="IPR038344">
    <property type="entry name" value="EF-G_N_sf"/>
</dbReference>
<proteinExistence type="predicted"/>
<feature type="domain" description="Elongation factor G-binding protein C-terminal treble-clef zinc-finger" evidence="2">
    <location>
        <begin position="102"/>
        <end position="207"/>
    </location>
</feature>
<reference evidence="3 4" key="1">
    <citation type="submission" date="2018-03" db="EMBL/GenBank/DDBJ databases">
        <title>Aerobic endospore-forming bacteria genome sequencing and assembly.</title>
        <authorList>
            <person name="Cavalcante D.A."/>
            <person name="Driks A."/>
            <person name="Putonti C."/>
            <person name="De-Souza M.T."/>
        </authorList>
    </citation>
    <scope>NUCLEOTIDE SEQUENCE [LARGE SCALE GENOMIC DNA]</scope>
    <source>
        <strain evidence="3 4">SDF0037</strain>
    </source>
</reference>
<dbReference type="AlphaFoldDB" id="A0A544U4D5"/>
<sequence length="216" mass="24613">MEKPTIQPFLTVANYHLLEQQINKIILTLATTKDKDVILAVHGIVESEITTKLALSAEQAELIEQLFEVTNRTQGDEYIEQLKPYVIPFKAVTASTLKSLFKKEKKLKLPKLEEMDFQEICYLAWDDPGTHRKYVLLEQDDKLKSIKGTFSNNTIRGICAICNRHSDVGLFTTSVKGQTVGTFTNYSNYICADSQSCNRHVTDIEKTKAFFERITQ</sequence>
<dbReference type="InterPro" id="IPR010841">
    <property type="entry name" value="EF-G-binding_N"/>
</dbReference>
<gene>
    <name evidence="3" type="ORF">C7Y47_24420</name>
</gene>
<dbReference type="Pfam" id="PF07299">
    <property type="entry name" value="EF-G-binding_N"/>
    <property type="match status" value="1"/>
</dbReference>
<organism evidence="3 4">
    <name type="scientific">Lysinibacillus sphaericus</name>
    <name type="common">Bacillus sphaericus</name>
    <dbReference type="NCBI Taxonomy" id="1421"/>
    <lineage>
        <taxon>Bacteria</taxon>
        <taxon>Bacillati</taxon>
        <taxon>Bacillota</taxon>
        <taxon>Bacilli</taxon>
        <taxon>Bacillales</taxon>
        <taxon>Bacillaceae</taxon>
        <taxon>Lysinibacillus</taxon>
    </lineage>
</organism>
<dbReference type="EMBL" id="SADV01000046">
    <property type="protein sequence ID" value="TQR25554.1"/>
    <property type="molecule type" value="Genomic_DNA"/>
</dbReference>
<protein>
    <submittedName>
        <fullName evidence="3">Elongation factor G-binding protein</fullName>
    </submittedName>
</protein>
<dbReference type="Gene3D" id="1.20.1280.250">
    <property type="match status" value="1"/>
</dbReference>
<dbReference type="GO" id="GO:0003746">
    <property type="term" value="F:translation elongation factor activity"/>
    <property type="evidence" value="ECO:0007669"/>
    <property type="project" value="UniProtKB-KW"/>
</dbReference>
<dbReference type="OrthoDB" id="1891078at2"/>
<evidence type="ECO:0000259" key="1">
    <source>
        <dbReference type="Pfam" id="PF07299"/>
    </source>
</evidence>
<dbReference type="InterPro" id="IPR032330">
    <property type="entry name" value="EF-G-binding_C"/>
</dbReference>
<keyword evidence="3" id="KW-0251">Elongation factor</keyword>